<dbReference type="InterPro" id="IPR036291">
    <property type="entry name" value="NAD(P)-bd_dom_sf"/>
</dbReference>
<gene>
    <name evidence="1" type="ORF">LQE99_21095</name>
</gene>
<dbReference type="Proteomes" id="UP001202402">
    <property type="component" value="Unassembled WGS sequence"/>
</dbReference>
<sequence length="145" mass="16717">MARLYSGIKKHYFFYTRKDTIKACIYVKELVHFFMWSLENGKSGVWNCMFEPAYNIEQICETMKKATGMNSWIPSVNDKFLMGVAAIVGPIGGKAVGIHPARVKKIMVSTNINGDKLKNSGYQFHWILEESFNDWFEDCNRVCLK</sequence>
<evidence type="ECO:0000313" key="2">
    <source>
        <dbReference type="Proteomes" id="UP001202402"/>
    </source>
</evidence>
<protein>
    <submittedName>
        <fullName evidence="1">Uncharacterized protein</fullName>
    </submittedName>
</protein>
<organism evidence="1 2">
    <name type="scientific">Amedibacillus hominis</name>
    <dbReference type="NCBI Taxonomy" id="2897776"/>
    <lineage>
        <taxon>Bacteria</taxon>
        <taxon>Bacillati</taxon>
        <taxon>Bacillota</taxon>
        <taxon>Erysipelotrichia</taxon>
        <taxon>Erysipelotrichales</taxon>
        <taxon>Erysipelotrichaceae</taxon>
        <taxon>Amedibacillus</taxon>
    </lineage>
</organism>
<name>A0ABS9RFS0_9FIRM</name>
<dbReference type="RefSeq" id="WP_158552330.1">
    <property type="nucleotide sequence ID" value="NZ_JAKVPQ010000029.1"/>
</dbReference>
<proteinExistence type="predicted"/>
<keyword evidence="2" id="KW-1185">Reference proteome</keyword>
<dbReference type="SUPFAM" id="SSF51735">
    <property type="entry name" value="NAD(P)-binding Rossmann-fold domains"/>
    <property type="match status" value="1"/>
</dbReference>
<dbReference type="EMBL" id="JAKVPQ010000029">
    <property type="protein sequence ID" value="MCH4287624.1"/>
    <property type="molecule type" value="Genomic_DNA"/>
</dbReference>
<dbReference type="Gene3D" id="3.40.50.720">
    <property type="entry name" value="NAD(P)-binding Rossmann-like Domain"/>
    <property type="match status" value="1"/>
</dbReference>
<evidence type="ECO:0000313" key="1">
    <source>
        <dbReference type="EMBL" id="MCH4287624.1"/>
    </source>
</evidence>
<comment type="caution">
    <text evidence="1">The sequence shown here is derived from an EMBL/GenBank/DDBJ whole genome shotgun (WGS) entry which is preliminary data.</text>
</comment>
<reference evidence="1 2" key="1">
    <citation type="submission" date="2022-02" db="EMBL/GenBank/DDBJ databases">
        <title>Genome of Erysipelotrichaceae sp. nov. NSJ-176 isolated from human feces.</title>
        <authorList>
            <person name="Abdugheni R."/>
        </authorList>
    </citation>
    <scope>NUCLEOTIDE SEQUENCE [LARGE SCALE GENOMIC DNA]</scope>
    <source>
        <strain evidence="1 2">NSJ-176</strain>
    </source>
</reference>
<accession>A0ABS9RFS0</accession>